<feature type="compositionally biased region" description="Basic and acidic residues" evidence="4">
    <location>
        <begin position="681"/>
        <end position="695"/>
    </location>
</feature>
<sequence>MNGFSVASLTSTCSTISHRALSTAVEIDELQKAASPSSDDDTQTLERLVFLGSKLLQFRQHTDILQDCLTSASTISPKLQAIIVRSLRQCDAASAVVEKQIKRLHPQSLYRVRLETVSVFEDLLVRYSRLFIFATQLLSMPSAASQDSKLDHSDGEDLVAAAEASAQRIMSGVDILAADRPVTNGIPTPGLTDGTSPSVITATAASSTLLDSPPNDASSSKTAKGPLAKGLSSLTNSLKAMTAAMRPRPEPFVSALCQAAAHGHTREIKGLLEQGANINGRNEDGNTALICAITSKQSETAIFLLESGADMSVRSSSGKRRPPLYHATDVGDLVTAQYLLDHGAPVNEKDWYGQNYFVEVILSEKLDAINLLLRYGADVNARDVSGSPVITHAVKKGNMELVRLLLGHGANANARDYSGHPLISLASSNGQPELVQLLLGSGADPNVRTFTGVPILVDAVQRGRVDLAKIFLSAGANPNATDMMGTSILLATVRSDKLSDADKDALVRTLLAHGANSNVTDSWGLTGLAHAAAADNIAMVRLFLAHGADPNQLVHGDTLLVNAIDKRKTEQARLLVEHGANPNKADKLGRTPLLLAMQRRDVDMVQLLINHGADVNQTGCVTPIGFAGVWGDSSVLQTLRAHGAVGLPDETPPPGPAVCRRTTARETLASPRVPAALSKQELAERPESPPPGYHD</sequence>
<dbReference type="Proteomes" id="UP001174691">
    <property type="component" value="Unassembled WGS sequence"/>
</dbReference>
<dbReference type="PROSITE" id="PS50088">
    <property type="entry name" value="ANK_REPEAT"/>
    <property type="match status" value="8"/>
</dbReference>
<keyword evidence="1" id="KW-0677">Repeat</keyword>
<feature type="repeat" description="ANK" evidence="3">
    <location>
        <begin position="418"/>
        <end position="450"/>
    </location>
</feature>
<dbReference type="SUPFAM" id="SSF48403">
    <property type="entry name" value="Ankyrin repeat"/>
    <property type="match status" value="1"/>
</dbReference>
<feature type="repeat" description="ANK" evidence="3">
    <location>
        <begin position="555"/>
        <end position="587"/>
    </location>
</feature>
<feature type="repeat" description="ANK" evidence="3">
    <location>
        <begin position="319"/>
        <end position="351"/>
    </location>
</feature>
<dbReference type="SMART" id="SM00248">
    <property type="entry name" value="ANK"/>
    <property type="match status" value="11"/>
</dbReference>
<keyword evidence="6" id="KW-1185">Reference proteome</keyword>
<keyword evidence="2 3" id="KW-0040">ANK repeat</keyword>
<evidence type="ECO:0000313" key="6">
    <source>
        <dbReference type="Proteomes" id="UP001174691"/>
    </source>
</evidence>
<feature type="repeat" description="ANK" evidence="3">
    <location>
        <begin position="588"/>
        <end position="620"/>
    </location>
</feature>
<evidence type="ECO:0000256" key="4">
    <source>
        <dbReference type="SAM" id="MobiDB-lite"/>
    </source>
</evidence>
<evidence type="ECO:0000256" key="3">
    <source>
        <dbReference type="PROSITE-ProRule" id="PRU00023"/>
    </source>
</evidence>
<evidence type="ECO:0000256" key="1">
    <source>
        <dbReference type="ARBA" id="ARBA00022737"/>
    </source>
</evidence>
<comment type="caution">
    <text evidence="5">The sequence shown here is derived from an EMBL/GenBank/DDBJ whole genome shotgun (WGS) entry which is preliminary data.</text>
</comment>
<accession>A0AA38VWH6</accession>
<dbReference type="Pfam" id="PF00023">
    <property type="entry name" value="Ank"/>
    <property type="match status" value="1"/>
</dbReference>
<organism evidence="5 6">
    <name type="scientific">Coniochaeta hoffmannii</name>
    <dbReference type="NCBI Taxonomy" id="91930"/>
    <lineage>
        <taxon>Eukaryota</taxon>
        <taxon>Fungi</taxon>
        <taxon>Dikarya</taxon>
        <taxon>Ascomycota</taxon>
        <taxon>Pezizomycotina</taxon>
        <taxon>Sordariomycetes</taxon>
        <taxon>Sordariomycetidae</taxon>
        <taxon>Coniochaetales</taxon>
        <taxon>Coniochaetaceae</taxon>
        <taxon>Coniochaeta</taxon>
    </lineage>
</organism>
<dbReference type="AlphaFoldDB" id="A0AA38VWH6"/>
<reference evidence="5" key="1">
    <citation type="submission" date="2022-07" db="EMBL/GenBank/DDBJ databases">
        <title>Fungi with potential for degradation of polypropylene.</title>
        <authorList>
            <person name="Gostincar C."/>
        </authorList>
    </citation>
    <scope>NUCLEOTIDE SEQUENCE</scope>
    <source>
        <strain evidence="5">EXF-13287</strain>
    </source>
</reference>
<evidence type="ECO:0000256" key="2">
    <source>
        <dbReference type="ARBA" id="ARBA00023043"/>
    </source>
</evidence>
<feature type="repeat" description="ANK" evidence="3">
    <location>
        <begin position="284"/>
        <end position="316"/>
    </location>
</feature>
<dbReference type="PANTHER" id="PTHR24198:SF165">
    <property type="entry name" value="ANKYRIN REPEAT-CONTAINING PROTEIN-RELATED"/>
    <property type="match status" value="1"/>
</dbReference>
<dbReference type="InterPro" id="IPR036770">
    <property type="entry name" value="Ankyrin_rpt-contain_sf"/>
</dbReference>
<proteinExistence type="predicted"/>
<feature type="region of interest" description="Disordered" evidence="4">
    <location>
        <begin position="665"/>
        <end position="695"/>
    </location>
</feature>
<dbReference type="EMBL" id="JANBVN010000054">
    <property type="protein sequence ID" value="KAJ9155858.1"/>
    <property type="molecule type" value="Genomic_DNA"/>
</dbReference>
<dbReference type="Gene3D" id="1.25.40.20">
    <property type="entry name" value="Ankyrin repeat-containing domain"/>
    <property type="match status" value="2"/>
</dbReference>
<protein>
    <submittedName>
        <fullName evidence="5">Ankyrin repeat-containing protein</fullName>
    </submittedName>
</protein>
<feature type="repeat" description="ANK" evidence="3">
    <location>
        <begin position="385"/>
        <end position="417"/>
    </location>
</feature>
<dbReference type="Pfam" id="PF12796">
    <property type="entry name" value="Ank_2"/>
    <property type="match status" value="3"/>
</dbReference>
<dbReference type="InterPro" id="IPR002110">
    <property type="entry name" value="Ankyrin_rpt"/>
</dbReference>
<evidence type="ECO:0000313" key="5">
    <source>
        <dbReference type="EMBL" id="KAJ9155858.1"/>
    </source>
</evidence>
<feature type="repeat" description="ANK" evidence="3">
    <location>
        <begin position="254"/>
        <end position="283"/>
    </location>
</feature>
<feature type="compositionally biased region" description="Polar residues" evidence="4">
    <location>
        <begin position="207"/>
        <end position="222"/>
    </location>
</feature>
<feature type="repeat" description="ANK" evidence="3">
    <location>
        <begin position="451"/>
        <end position="483"/>
    </location>
</feature>
<gene>
    <name evidence="5" type="ORF">NKR19_g4360</name>
</gene>
<dbReference type="PANTHER" id="PTHR24198">
    <property type="entry name" value="ANKYRIN REPEAT AND PROTEIN KINASE DOMAIN-CONTAINING PROTEIN"/>
    <property type="match status" value="1"/>
</dbReference>
<dbReference type="PROSITE" id="PS50297">
    <property type="entry name" value="ANK_REP_REGION"/>
    <property type="match status" value="4"/>
</dbReference>
<name>A0AA38VWH6_9PEZI</name>
<feature type="region of interest" description="Disordered" evidence="4">
    <location>
        <begin position="207"/>
        <end position="228"/>
    </location>
</feature>